<name>A0A1S3ZB75_TOBAC</name>
<dbReference type="GeneID" id="107784798"/>
<proteinExistence type="inferred from homology"/>
<dbReference type="Gene3D" id="3.40.50.2000">
    <property type="entry name" value="Glycogen Phosphorylase B"/>
    <property type="match status" value="2"/>
</dbReference>
<dbReference type="GO" id="GO:1901135">
    <property type="term" value="P:carbohydrate derivative metabolic process"/>
    <property type="evidence" value="ECO:0007669"/>
    <property type="project" value="UniProtKB-ARBA"/>
</dbReference>
<dbReference type="SUPFAM" id="SSF53756">
    <property type="entry name" value="UDP-Glycosyltransferase/glycogen phosphorylase"/>
    <property type="match status" value="1"/>
</dbReference>
<dbReference type="InterPro" id="IPR058980">
    <property type="entry name" value="Glyco_transf_N"/>
</dbReference>
<dbReference type="SMR" id="A0A1S3ZB75"/>
<dbReference type="GO" id="GO:0008194">
    <property type="term" value="F:UDP-glycosyltransferase activity"/>
    <property type="evidence" value="ECO:0007669"/>
    <property type="project" value="UniProtKB-ARBA"/>
</dbReference>
<dbReference type="KEGG" id="nta:107784798"/>
<dbReference type="PANTHER" id="PTHR48044:SF80">
    <property type="entry name" value="ZEATIN O-XYLOSYLTRANSFERASE-LIKE"/>
    <property type="match status" value="1"/>
</dbReference>
<dbReference type="RefSeq" id="XP_016461467.1">
    <property type="nucleotide sequence ID" value="XM_016605981.1"/>
</dbReference>
<accession>A0A1S3ZB75</accession>
<dbReference type="OrthoDB" id="5835829at2759"/>
<evidence type="ECO:0000313" key="4">
    <source>
        <dbReference type="RefSeq" id="XP_016461467.1"/>
    </source>
</evidence>
<feature type="domain" description="Glycosyltransferase N-terminal" evidence="2">
    <location>
        <begin position="5"/>
        <end position="67"/>
    </location>
</feature>
<evidence type="ECO:0000313" key="3">
    <source>
        <dbReference type="Proteomes" id="UP000790787"/>
    </source>
</evidence>
<reference evidence="3" key="1">
    <citation type="journal article" date="2014" name="Nat. Commun.">
        <title>The tobacco genome sequence and its comparison with those of tomato and potato.</title>
        <authorList>
            <person name="Sierro N."/>
            <person name="Battey J.N."/>
            <person name="Ouadi S."/>
            <person name="Bakaher N."/>
            <person name="Bovet L."/>
            <person name="Willig A."/>
            <person name="Goepfert S."/>
            <person name="Peitsch M.C."/>
            <person name="Ivanov N.V."/>
        </authorList>
    </citation>
    <scope>NUCLEOTIDE SEQUENCE [LARGE SCALE GENOMIC DNA]</scope>
</reference>
<reference evidence="4" key="2">
    <citation type="submission" date="2025-08" db="UniProtKB">
        <authorList>
            <consortium name="RefSeq"/>
        </authorList>
    </citation>
    <scope>IDENTIFICATION</scope>
    <source>
        <tissue evidence="4">Leaf</tissue>
    </source>
</reference>
<gene>
    <name evidence="4" type="primary">LOC107784798</name>
</gene>
<dbReference type="PANTHER" id="PTHR48044">
    <property type="entry name" value="GLYCOSYLTRANSFERASE"/>
    <property type="match status" value="1"/>
</dbReference>
<keyword evidence="3" id="KW-1185">Reference proteome</keyword>
<dbReference type="Pfam" id="PF26168">
    <property type="entry name" value="Glyco_transf_N"/>
    <property type="match status" value="1"/>
</dbReference>
<comment type="similarity">
    <text evidence="1">Belongs to the UDP-glycosyltransferase family.</text>
</comment>
<dbReference type="AlphaFoldDB" id="A0A1S3ZB75"/>
<dbReference type="Proteomes" id="UP000790787">
    <property type="component" value="Chromosome 23"/>
</dbReference>
<organism evidence="3 4">
    <name type="scientific">Nicotiana tabacum</name>
    <name type="common">Common tobacco</name>
    <dbReference type="NCBI Taxonomy" id="4097"/>
    <lineage>
        <taxon>Eukaryota</taxon>
        <taxon>Viridiplantae</taxon>
        <taxon>Streptophyta</taxon>
        <taxon>Embryophyta</taxon>
        <taxon>Tracheophyta</taxon>
        <taxon>Spermatophyta</taxon>
        <taxon>Magnoliopsida</taxon>
        <taxon>eudicotyledons</taxon>
        <taxon>Gunneridae</taxon>
        <taxon>Pentapetalae</taxon>
        <taxon>asterids</taxon>
        <taxon>lamiids</taxon>
        <taxon>Solanales</taxon>
        <taxon>Solanaceae</taxon>
        <taxon>Nicotianoideae</taxon>
        <taxon>Nicotianeae</taxon>
        <taxon>Nicotiana</taxon>
    </lineage>
</organism>
<evidence type="ECO:0000259" key="2">
    <source>
        <dbReference type="Pfam" id="PF26168"/>
    </source>
</evidence>
<dbReference type="STRING" id="4097.A0A1S3ZB75"/>
<protein>
    <submittedName>
        <fullName evidence="4">Zeatin O-xylosyltransferase-like</fullName>
    </submittedName>
</protein>
<dbReference type="OMA" id="CSAFMIF"/>
<sequence>MLPSLKGCYSDDILNLGRRFYSPYTGIGAGDIYNTSHVIEGTTFLDLIAQLESTQNKKQWAIGPILPTKRLHQLSNKDNICLVWLNKQPPKSVLYISFGTSTSFSDEQIKELAMGIEQSKQKFIWVLRDADKGDIFPGKARKLELPEGFEERVKGVGLVVREWEKYEELVNASTVENVVTKLMASEEGDAIRKKQKSWEKP</sequence>
<dbReference type="PaxDb" id="4097-A0A1S3ZB75"/>
<evidence type="ECO:0000256" key="1">
    <source>
        <dbReference type="ARBA" id="ARBA00009995"/>
    </source>
</evidence>